<organism evidence="2">
    <name type="scientific">bioreactor metagenome</name>
    <dbReference type="NCBI Taxonomy" id="1076179"/>
    <lineage>
        <taxon>unclassified sequences</taxon>
        <taxon>metagenomes</taxon>
        <taxon>ecological metagenomes</taxon>
    </lineage>
</organism>
<gene>
    <name evidence="2" type="ORF">SDC9_210825</name>
</gene>
<evidence type="ECO:0000313" key="2">
    <source>
        <dbReference type="EMBL" id="MPN63071.1"/>
    </source>
</evidence>
<evidence type="ECO:0000259" key="1">
    <source>
        <dbReference type="Pfam" id="PF21095"/>
    </source>
</evidence>
<sequence length="109" mass="12765">MRKILTGKEVMKIICQIPKMKQEYIEDDKRRKEDHRAILREGHPEHLAKLLKSLYAKKAERIIDGKKLPMADEVDMHTAEKVLYEEFALALDMQPNEIEEFIAENMEGA</sequence>
<accession>A0A645JHH6</accession>
<proteinExistence type="predicted"/>
<dbReference type="EMBL" id="VSSQ01141946">
    <property type="protein sequence ID" value="MPN63071.1"/>
    <property type="molecule type" value="Genomic_DNA"/>
</dbReference>
<comment type="caution">
    <text evidence="2">The sequence shown here is derived from an EMBL/GenBank/DDBJ whole genome shotgun (WGS) entry which is preliminary data.</text>
</comment>
<dbReference type="Pfam" id="PF21095">
    <property type="entry name" value="CarD_C"/>
    <property type="match status" value="1"/>
</dbReference>
<name>A0A645JHH6_9ZZZZ</name>
<dbReference type="AlphaFoldDB" id="A0A645JHH6"/>
<dbReference type="Gene3D" id="1.20.58.1290">
    <property type="entry name" value="CarD-like, C-terminal domain"/>
    <property type="match status" value="1"/>
</dbReference>
<feature type="domain" description="CarD C-terminal" evidence="1">
    <location>
        <begin position="22"/>
        <end position="102"/>
    </location>
</feature>
<reference evidence="2" key="1">
    <citation type="submission" date="2019-08" db="EMBL/GenBank/DDBJ databases">
        <authorList>
            <person name="Kucharzyk K."/>
            <person name="Murdoch R.W."/>
            <person name="Higgins S."/>
            <person name="Loffler F."/>
        </authorList>
    </citation>
    <scope>NUCLEOTIDE SEQUENCE</scope>
</reference>
<protein>
    <recommendedName>
        <fullName evidence="1">CarD C-terminal domain-containing protein</fullName>
    </recommendedName>
</protein>
<dbReference type="InterPro" id="IPR048792">
    <property type="entry name" value="CarD_C"/>
</dbReference>
<dbReference type="InterPro" id="IPR042215">
    <property type="entry name" value="CarD-like_C"/>
</dbReference>